<evidence type="ECO:0000259" key="8">
    <source>
        <dbReference type="PROSITE" id="PS50928"/>
    </source>
</evidence>
<dbReference type="CDD" id="cd06261">
    <property type="entry name" value="TM_PBP2"/>
    <property type="match status" value="1"/>
</dbReference>
<feature type="transmembrane region" description="Helical" evidence="7">
    <location>
        <begin position="138"/>
        <end position="159"/>
    </location>
</feature>
<dbReference type="Proteomes" id="UP000046122">
    <property type="component" value="Unassembled WGS sequence"/>
</dbReference>
<keyword evidence="6 7" id="KW-0472">Membrane</keyword>
<dbReference type="EMBL" id="CCNB01000043">
    <property type="protein sequence ID" value="CDX43668.1"/>
    <property type="molecule type" value="Genomic_DNA"/>
</dbReference>
<dbReference type="Pfam" id="PF00528">
    <property type="entry name" value="BPD_transp_1"/>
    <property type="match status" value="1"/>
</dbReference>
<keyword evidence="4 7" id="KW-0812">Transmembrane</keyword>
<protein>
    <submittedName>
        <fullName evidence="9">Putative taurine transporter subunit membrane component of ABC superfamily</fullName>
    </submittedName>
</protein>
<organism evidence="9 12">
    <name type="scientific">Mesorhizobium plurifarium</name>
    <dbReference type="NCBI Taxonomy" id="69974"/>
    <lineage>
        <taxon>Bacteria</taxon>
        <taxon>Pseudomonadati</taxon>
        <taxon>Pseudomonadota</taxon>
        <taxon>Alphaproteobacteria</taxon>
        <taxon>Hyphomicrobiales</taxon>
        <taxon>Phyllobacteriaceae</taxon>
        <taxon>Mesorhizobium</taxon>
    </lineage>
</organism>
<evidence type="ECO:0000256" key="7">
    <source>
        <dbReference type="RuleBase" id="RU363032"/>
    </source>
</evidence>
<evidence type="ECO:0000256" key="3">
    <source>
        <dbReference type="ARBA" id="ARBA00022475"/>
    </source>
</evidence>
<evidence type="ECO:0000256" key="2">
    <source>
        <dbReference type="ARBA" id="ARBA00022448"/>
    </source>
</evidence>
<dbReference type="EMBL" id="CCNE01000012">
    <property type="protein sequence ID" value="CDX54594.1"/>
    <property type="molecule type" value="Genomic_DNA"/>
</dbReference>
<comment type="subcellular location">
    <subcellularLocation>
        <location evidence="1 7">Cell membrane</location>
        <topology evidence="1 7">Multi-pass membrane protein</topology>
    </subcellularLocation>
</comment>
<feature type="transmembrane region" description="Helical" evidence="7">
    <location>
        <begin position="115"/>
        <end position="132"/>
    </location>
</feature>
<evidence type="ECO:0000256" key="5">
    <source>
        <dbReference type="ARBA" id="ARBA00022989"/>
    </source>
</evidence>
<sequence length="267" mass="27975">MSAVSLTGAKAAGSTRFGGALVYLRTMALFVLAWYVGSLFVPSKLLLPSPLAVAAALRDTALNGELFGNALISLARLLASLLAAAAIAVPLGLLMGRSRLWNDLLELPVEMLRPIAGIAWIPLALYLFGIGHRLPLFIMFYTAFFPLLVGTAAGAAAVDKRLIAAARTMGLSGPTIMRRVIVPAALPAILVSARLAVAASWTAVVAAELVGAPNGLGYAIEYYRSMLSTPTVMAFIVTIGVLGFLTDKGLRQLSKVLTPWAQTGAAR</sequence>
<evidence type="ECO:0000313" key="10">
    <source>
        <dbReference type="EMBL" id="CDX54594.1"/>
    </source>
</evidence>
<dbReference type="Proteomes" id="UP000046373">
    <property type="component" value="Unassembled WGS sequence"/>
</dbReference>
<evidence type="ECO:0000313" key="11">
    <source>
        <dbReference type="Proteomes" id="UP000046122"/>
    </source>
</evidence>
<evidence type="ECO:0000313" key="12">
    <source>
        <dbReference type="Proteomes" id="UP000046373"/>
    </source>
</evidence>
<dbReference type="GO" id="GO:0005886">
    <property type="term" value="C:plasma membrane"/>
    <property type="evidence" value="ECO:0007669"/>
    <property type="project" value="UniProtKB-SubCell"/>
</dbReference>
<dbReference type="GO" id="GO:0055085">
    <property type="term" value="P:transmembrane transport"/>
    <property type="evidence" value="ECO:0007669"/>
    <property type="project" value="InterPro"/>
</dbReference>
<comment type="similarity">
    <text evidence="7">Belongs to the binding-protein-dependent transport system permease family.</text>
</comment>
<dbReference type="SUPFAM" id="SSF161098">
    <property type="entry name" value="MetI-like"/>
    <property type="match status" value="1"/>
</dbReference>
<gene>
    <name evidence="10" type="ORF">MPL3365_20075</name>
    <name evidence="9" type="ORF">MPLDJ20_60308</name>
</gene>
<dbReference type="PANTHER" id="PTHR30151">
    <property type="entry name" value="ALKANE SULFONATE ABC TRANSPORTER-RELATED, MEMBRANE SUBUNIT"/>
    <property type="match status" value="1"/>
</dbReference>
<proteinExistence type="inferred from homology"/>
<dbReference type="InterPro" id="IPR035906">
    <property type="entry name" value="MetI-like_sf"/>
</dbReference>
<dbReference type="InterPro" id="IPR000515">
    <property type="entry name" value="MetI-like"/>
</dbReference>
<evidence type="ECO:0000256" key="4">
    <source>
        <dbReference type="ARBA" id="ARBA00022692"/>
    </source>
</evidence>
<evidence type="ECO:0000256" key="6">
    <source>
        <dbReference type="ARBA" id="ARBA00023136"/>
    </source>
</evidence>
<dbReference type="PANTHER" id="PTHR30151:SF0">
    <property type="entry name" value="ABC TRANSPORTER PERMEASE PROTEIN MJ0413-RELATED"/>
    <property type="match status" value="1"/>
</dbReference>
<dbReference type="PROSITE" id="PS50928">
    <property type="entry name" value="ABC_TM1"/>
    <property type="match status" value="1"/>
</dbReference>
<reference evidence="11 12" key="1">
    <citation type="submission" date="2014-08" db="EMBL/GenBank/DDBJ databases">
        <authorList>
            <person name="Moulin Lionel"/>
        </authorList>
    </citation>
    <scope>NUCLEOTIDE SEQUENCE [LARGE SCALE GENOMIC DNA]</scope>
</reference>
<feature type="transmembrane region" description="Helical" evidence="7">
    <location>
        <begin position="20"/>
        <end position="41"/>
    </location>
</feature>
<feature type="domain" description="ABC transmembrane type-1" evidence="8">
    <location>
        <begin position="70"/>
        <end position="254"/>
    </location>
</feature>
<keyword evidence="5 7" id="KW-1133">Transmembrane helix</keyword>
<feature type="transmembrane region" description="Helical" evidence="7">
    <location>
        <begin position="227"/>
        <end position="245"/>
    </location>
</feature>
<feature type="transmembrane region" description="Helical" evidence="7">
    <location>
        <begin position="70"/>
        <end position="94"/>
    </location>
</feature>
<evidence type="ECO:0000256" key="1">
    <source>
        <dbReference type="ARBA" id="ARBA00004651"/>
    </source>
</evidence>
<dbReference type="AlphaFoldDB" id="A0A090FIE8"/>
<accession>A0A090FIE8</accession>
<name>A0A090FIE8_MESPL</name>
<keyword evidence="3" id="KW-1003">Cell membrane</keyword>
<keyword evidence="2 7" id="KW-0813">Transport</keyword>
<dbReference type="Gene3D" id="1.10.3720.10">
    <property type="entry name" value="MetI-like"/>
    <property type="match status" value="1"/>
</dbReference>
<feature type="transmembrane region" description="Helical" evidence="7">
    <location>
        <begin position="180"/>
        <end position="207"/>
    </location>
</feature>
<evidence type="ECO:0000313" key="9">
    <source>
        <dbReference type="EMBL" id="CDX43668.1"/>
    </source>
</evidence>